<evidence type="ECO:0000313" key="2">
    <source>
        <dbReference type="RefSeq" id="XP_017303451.1"/>
    </source>
</evidence>
<accession>A0A1S4EMP7</accession>
<dbReference type="GeneID" id="103518867"/>
<name>A0A1S4EMP7_DIACI</name>
<organism evidence="1 2">
    <name type="scientific">Diaphorina citri</name>
    <name type="common">Asian citrus psyllid</name>
    <dbReference type="NCBI Taxonomy" id="121845"/>
    <lineage>
        <taxon>Eukaryota</taxon>
        <taxon>Metazoa</taxon>
        <taxon>Ecdysozoa</taxon>
        <taxon>Arthropoda</taxon>
        <taxon>Hexapoda</taxon>
        <taxon>Insecta</taxon>
        <taxon>Pterygota</taxon>
        <taxon>Neoptera</taxon>
        <taxon>Paraneoptera</taxon>
        <taxon>Hemiptera</taxon>
        <taxon>Sternorrhyncha</taxon>
        <taxon>Psylloidea</taxon>
        <taxon>Psyllidae</taxon>
        <taxon>Diaphorininae</taxon>
        <taxon>Diaphorina</taxon>
    </lineage>
</organism>
<dbReference type="RefSeq" id="XP_017303451.1">
    <property type="nucleotide sequence ID" value="XM_017447962.1"/>
</dbReference>
<feature type="non-terminal residue" evidence="2">
    <location>
        <position position="162"/>
    </location>
</feature>
<protein>
    <submittedName>
        <fullName evidence="2">Uncharacterized protein LOC103518867</fullName>
    </submittedName>
</protein>
<dbReference type="AlphaFoldDB" id="A0A1S4EMP7"/>
<dbReference type="PaxDb" id="121845-A0A1S4EMP7"/>
<reference evidence="2" key="1">
    <citation type="submission" date="2025-08" db="UniProtKB">
        <authorList>
            <consortium name="RefSeq"/>
        </authorList>
    </citation>
    <scope>IDENTIFICATION</scope>
</reference>
<dbReference type="KEGG" id="dci:103518867"/>
<keyword evidence="1" id="KW-1185">Reference proteome</keyword>
<gene>
    <name evidence="2" type="primary">LOC103518867</name>
</gene>
<evidence type="ECO:0000313" key="1">
    <source>
        <dbReference type="Proteomes" id="UP000079169"/>
    </source>
</evidence>
<dbReference type="Proteomes" id="UP000079169">
    <property type="component" value="Unplaced"/>
</dbReference>
<sequence>MLTSKSVLCFGILFISFAFVFQLFGGTSTAGSLEAKLVKEAQQFSHKVEDTAKNLFVKMSFQATTSAMDSIGKYMLKPVKTVYEFVEPKVEEKFGEGKDWFGAMQPKALQKFDEMKDRMESTFDKLKLFIHNTPRSLTNDVVQGAKKFTHVVEDSAKKLYRE</sequence>
<proteinExistence type="predicted"/>